<dbReference type="Pfam" id="PF26604">
    <property type="entry name" value="CBU_0592"/>
    <property type="match status" value="1"/>
</dbReference>
<feature type="transmembrane region" description="Helical" evidence="1">
    <location>
        <begin position="7"/>
        <end position="23"/>
    </location>
</feature>
<name>A0A537K7C7_9BACT</name>
<dbReference type="AlphaFoldDB" id="A0A537K7C7"/>
<proteinExistence type="predicted"/>
<keyword evidence="1" id="KW-1133">Transmembrane helix</keyword>
<dbReference type="InterPro" id="IPR058058">
    <property type="entry name" value="CBU_0592-like"/>
</dbReference>
<organism evidence="3 4">
    <name type="scientific">Candidatus Segetimicrobium genomatis</name>
    <dbReference type="NCBI Taxonomy" id="2569760"/>
    <lineage>
        <taxon>Bacteria</taxon>
        <taxon>Bacillati</taxon>
        <taxon>Candidatus Sysuimicrobiota</taxon>
        <taxon>Candidatus Sysuimicrobiia</taxon>
        <taxon>Candidatus Sysuimicrobiales</taxon>
        <taxon>Candidatus Segetimicrobiaceae</taxon>
        <taxon>Candidatus Segetimicrobium</taxon>
    </lineage>
</organism>
<dbReference type="Proteomes" id="UP000318509">
    <property type="component" value="Unassembled WGS sequence"/>
</dbReference>
<reference evidence="3 4" key="1">
    <citation type="journal article" date="2019" name="Nat. Microbiol.">
        <title>Mediterranean grassland soil C-N compound turnover is dependent on rainfall and depth, and is mediated by genomically divergent microorganisms.</title>
        <authorList>
            <person name="Diamond S."/>
            <person name="Andeer P.F."/>
            <person name="Li Z."/>
            <person name="Crits-Christoph A."/>
            <person name="Burstein D."/>
            <person name="Anantharaman K."/>
            <person name="Lane K.R."/>
            <person name="Thomas B.C."/>
            <person name="Pan C."/>
            <person name="Northen T.R."/>
            <person name="Banfield J.F."/>
        </authorList>
    </citation>
    <scope>NUCLEOTIDE SEQUENCE [LARGE SCALE GENOMIC DNA]</scope>
    <source>
        <strain evidence="3">NP_3</strain>
    </source>
</reference>
<evidence type="ECO:0000259" key="2">
    <source>
        <dbReference type="Pfam" id="PF26604"/>
    </source>
</evidence>
<gene>
    <name evidence="3" type="ORF">E6H00_03530</name>
</gene>
<keyword evidence="1" id="KW-0472">Membrane</keyword>
<evidence type="ECO:0000313" key="4">
    <source>
        <dbReference type="Proteomes" id="UP000318509"/>
    </source>
</evidence>
<sequence length="85" mass="9101">MKITIEIIGWTAAAMMLSAYMLLTSGRLSSRSAVYQWLNVLSGAGFIVNSGWNGAYPSAFLNLIWMAIGLYGLSRGTRAQPGPAS</sequence>
<evidence type="ECO:0000256" key="1">
    <source>
        <dbReference type="SAM" id="Phobius"/>
    </source>
</evidence>
<feature type="transmembrane region" description="Helical" evidence="1">
    <location>
        <begin position="55"/>
        <end position="73"/>
    </location>
</feature>
<dbReference type="NCBIfam" id="NF047864">
    <property type="entry name" value="CBU_0592_membra"/>
    <property type="match status" value="1"/>
</dbReference>
<dbReference type="EMBL" id="VBAK01000085">
    <property type="protein sequence ID" value="TMI91698.1"/>
    <property type="molecule type" value="Genomic_DNA"/>
</dbReference>
<comment type="caution">
    <text evidence="3">The sequence shown here is derived from an EMBL/GenBank/DDBJ whole genome shotgun (WGS) entry which is preliminary data.</text>
</comment>
<keyword evidence="1" id="KW-0812">Transmembrane</keyword>
<evidence type="ECO:0000313" key="3">
    <source>
        <dbReference type="EMBL" id="TMI91698.1"/>
    </source>
</evidence>
<accession>A0A537K7C7</accession>
<protein>
    <recommendedName>
        <fullName evidence="2">CBU-0592-like domain-containing protein</fullName>
    </recommendedName>
</protein>
<feature type="domain" description="CBU-0592-like" evidence="2">
    <location>
        <begin position="6"/>
        <end position="78"/>
    </location>
</feature>